<evidence type="ECO:0000313" key="4">
    <source>
        <dbReference type="Proteomes" id="UP000694421"/>
    </source>
</evidence>
<feature type="domain" description="KRAB" evidence="2">
    <location>
        <begin position="6"/>
        <end position="78"/>
    </location>
</feature>
<feature type="region of interest" description="Disordered" evidence="1">
    <location>
        <begin position="71"/>
        <end position="93"/>
    </location>
</feature>
<evidence type="ECO:0000256" key="1">
    <source>
        <dbReference type="SAM" id="MobiDB-lite"/>
    </source>
</evidence>
<keyword evidence="4" id="KW-1185">Reference proteome</keyword>
<reference evidence="3" key="2">
    <citation type="submission" date="2025-09" db="UniProtKB">
        <authorList>
            <consortium name="Ensembl"/>
        </authorList>
    </citation>
    <scope>IDENTIFICATION</scope>
</reference>
<dbReference type="GeneTree" id="ENSGT01150000287488"/>
<dbReference type="InterPro" id="IPR050169">
    <property type="entry name" value="Krueppel_C2H2_ZnF"/>
</dbReference>
<dbReference type="AlphaFoldDB" id="A0A8D0E4R8"/>
<dbReference type="GO" id="GO:0006355">
    <property type="term" value="P:regulation of DNA-templated transcription"/>
    <property type="evidence" value="ECO:0007669"/>
    <property type="project" value="InterPro"/>
</dbReference>
<dbReference type="InterPro" id="IPR001909">
    <property type="entry name" value="KRAB"/>
</dbReference>
<dbReference type="SUPFAM" id="SSF109640">
    <property type="entry name" value="KRAB domain (Kruppel-associated box)"/>
    <property type="match status" value="1"/>
</dbReference>
<sequence>MGLPFITFGDVAVCFTEEEWRLMDASQRALHQEVMKETCEILASLEWLPVSKSSVTSSLEEREEPLVKRSRKDDVLNLKPNEKQEQKMYITHP</sequence>
<proteinExistence type="predicted"/>
<dbReference type="Pfam" id="PF01352">
    <property type="entry name" value="KRAB"/>
    <property type="match status" value="1"/>
</dbReference>
<dbReference type="CDD" id="cd07765">
    <property type="entry name" value="KRAB_A-box"/>
    <property type="match status" value="1"/>
</dbReference>
<dbReference type="PANTHER" id="PTHR23232">
    <property type="entry name" value="KRAB DOMAIN C2H2 ZINC FINGER"/>
    <property type="match status" value="1"/>
</dbReference>
<dbReference type="InterPro" id="IPR036051">
    <property type="entry name" value="KRAB_dom_sf"/>
</dbReference>
<protein>
    <recommendedName>
        <fullName evidence="2">KRAB domain-containing protein</fullName>
    </recommendedName>
</protein>
<organism evidence="3 4">
    <name type="scientific">Salvator merianae</name>
    <name type="common">Argentine black and white tegu</name>
    <name type="synonym">Tupinambis merianae</name>
    <dbReference type="NCBI Taxonomy" id="96440"/>
    <lineage>
        <taxon>Eukaryota</taxon>
        <taxon>Metazoa</taxon>
        <taxon>Chordata</taxon>
        <taxon>Craniata</taxon>
        <taxon>Vertebrata</taxon>
        <taxon>Euteleostomi</taxon>
        <taxon>Lepidosauria</taxon>
        <taxon>Squamata</taxon>
        <taxon>Bifurcata</taxon>
        <taxon>Unidentata</taxon>
        <taxon>Episquamata</taxon>
        <taxon>Laterata</taxon>
        <taxon>Teiioidea</taxon>
        <taxon>Teiidae</taxon>
        <taxon>Salvator</taxon>
    </lineage>
</organism>
<accession>A0A8D0E4R8</accession>
<reference evidence="3" key="1">
    <citation type="submission" date="2025-08" db="UniProtKB">
        <authorList>
            <consortium name="Ensembl"/>
        </authorList>
    </citation>
    <scope>IDENTIFICATION</scope>
</reference>
<evidence type="ECO:0000313" key="3">
    <source>
        <dbReference type="Ensembl" id="ENSSMRP00000026630.1"/>
    </source>
</evidence>
<dbReference type="SMART" id="SM00349">
    <property type="entry name" value="KRAB"/>
    <property type="match status" value="1"/>
</dbReference>
<dbReference type="PROSITE" id="PS50805">
    <property type="entry name" value="KRAB"/>
    <property type="match status" value="1"/>
</dbReference>
<dbReference type="Gene3D" id="6.10.140.140">
    <property type="match status" value="1"/>
</dbReference>
<feature type="compositionally biased region" description="Basic and acidic residues" evidence="1">
    <location>
        <begin position="71"/>
        <end position="86"/>
    </location>
</feature>
<name>A0A8D0E4R8_SALMN</name>
<dbReference type="Ensembl" id="ENSSMRT00000031118.1">
    <property type="protein sequence ID" value="ENSSMRP00000026630.1"/>
    <property type="gene ID" value="ENSSMRG00000020573.1"/>
</dbReference>
<dbReference type="PANTHER" id="PTHR23232:SF142">
    <property type="entry name" value="GASTRULA ZINC FINGER PROTEIN XLCGF57.1-LIKE-RELATED"/>
    <property type="match status" value="1"/>
</dbReference>
<evidence type="ECO:0000259" key="2">
    <source>
        <dbReference type="PROSITE" id="PS50805"/>
    </source>
</evidence>
<dbReference type="Proteomes" id="UP000694421">
    <property type="component" value="Unplaced"/>
</dbReference>